<feature type="transmembrane region" description="Helical" evidence="2">
    <location>
        <begin position="253"/>
        <end position="273"/>
    </location>
</feature>
<dbReference type="Proteomes" id="UP000279236">
    <property type="component" value="Unassembled WGS sequence"/>
</dbReference>
<proteinExistence type="predicted"/>
<accession>A0A427XTC7</accession>
<dbReference type="GeneID" id="39592805"/>
<evidence type="ECO:0000313" key="4">
    <source>
        <dbReference type="Proteomes" id="UP000279236"/>
    </source>
</evidence>
<comment type="caution">
    <text evidence="3">The sequence shown here is derived from an EMBL/GenBank/DDBJ whole genome shotgun (WGS) entry which is preliminary data.</text>
</comment>
<dbReference type="OrthoDB" id="2562427at2759"/>
<feature type="region of interest" description="Disordered" evidence="1">
    <location>
        <begin position="286"/>
        <end position="369"/>
    </location>
</feature>
<dbReference type="RefSeq" id="XP_028476513.1">
    <property type="nucleotide sequence ID" value="XM_028623580.1"/>
</dbReference>
<evidence type="ECO:0000256" key="1">
    <source>
        <dbReference type="SAM" id="MobiDB-lite"/>
    </source>
</evidence>
<keyword evidence="2" id="KW-0812">Transmembrane</keyword>
<reference evidence="3 4" key="1">
    <citation type="submission" date="2018-11" db="EMBL/GenBank/DDBJ databases">
        <title>Genome sequence of Apiotrichum porosum DSM 27194.</title>
        <authorList>
            <person name="Aliyu H."/>
            <person name="Gorte O."/>
            <person name="Ochsenreither K."/>
        </authorList>
    </citation>
    <scope>NUCLEOTIDE SEQUENCE [LARGE SCALE GENOMIC DNA]</scope>
    <source>
        <strain evidence="3 4">DSM 27194</strain>
    </source>
</reference>
<feature type="region of interest" description="Disordered" evidence="1">
    <location>
        <begin position="1"/>
        <end position="102"/>
    </location>
</feature>
<dbReference type="EMBL" id="RSCE01000006">
    <property type="protein sequence ID" value="RSH82058.1"/>
    <property type="molecule type" value="Genomic_DNA"/>
</dbReference>
<organism evidence="3 4">
    <name type="scientific">Apiotrichum porosum</name>
    <dbReference type="NCBI Taxonomy" id="105984"/>
    <lineage>
        <taxon>Eukaryota</taxon>
        <taxon>Fungi</taxon>
        <taxon>Dikarya</taxon>
        <taxon>Basidiomycota</taxon>
        <taxon>Agaricomycotina</taxon>
        <taxon>Tremellomycetes</taxon>
        <taxon>Trichosporonales</taxon>
        <taxon>Trichosporonaceae</taxon>
        <taxon>Apiotrichum</taxon>
    </lineage>
</organism>
<protein>
    <submittedName>
        <fullName evidence="3">Uncharacterized protein</fullName>
    </submittedName>
</protein>
<feature type="compositionally biased region" description="Low complexity" evidence="1">
    <location>
        <begin position="38"/>
        <end position="58"/>
    </location>
</feature>
<evidence type="ECO:0000256" key="2">
    <source>
        <dbReference type="SAM" id="Phobius"/>
    </source>
</evidence>
<keyword evidence="2" id="KW-1133">Transmembrane helix</keyword>
<feature type="transmembrane region" description="Helical" evidence="2">
    <location>
        <begin position="219"/>
        <end position="241"/>
    </location>
</feature>
<name>A0A427XTC7_9TREE</name>
<evidence type="ECO:0000313" key="3">
    <source>
        <dbReference type="EMBL" id="RSH82058.1"/>
    </source>
</evidence>
<keyword evidence="4" id="KW-1185">Reference proteome</keyword>
<feature type="compositionally biased region" description="Low complexity" evidence="1">
    <location>
        <begin position="328"/>
        <end position="337"/>
    </location>
</feature>
<dbReference type="AlphaFoldDB" id="A0A427XTC7"/>
<feature type="compositionally biased region" description="Low complexity" evidence="1">
    <location>
        <begin position="303"/>
        <end position="321"/>
    </location>
</feature>
<sequence>MPALAEFHPPAPPGYHYHHHHTGPARSRSTASLNSAYAAHSHSTTTSSSSSHSAHTSARIAHSQSHPHLRSNYAAHNTQRHQHASVSVDHLHPSSAHYSYHPAHPSHLSTSFVAGSHGVDGDDMDMDLDVSAMTLADMGGPPPHLLPATPFPHSFPSAPPPKTSSGRLSLTSLARSLVYRYVVPYLPYDLQAIAENPPDLSRPETLVPVLRALAPYTQFLLVLVALYVVWAIVAGFVGYIARFMRFCFRIGPVIALIAWVMAATGQGGIDVLFEALRQYAGMEAGAGAPAQQRGGPPPGRGPAGYNYNYASSDASRSSSSRNSRRPRSGSSSGSDSSFWDAPPRNNKRPGSQSRAGGYHGAGAANANGVPPPPDILSAIFGGAAGDGGLGAQVQGFVRQAVARGVGLEWLLGGASQQPEESKEEARRRS</sequence>
<keyword evidence="2" id="KW-0472">Membrane</keyword>
<gene>
    <name evidence="3" type="ORF">EHS24_008262</name>
</gene>